<evidence type="ECO:0000313" key="4">
    <source>
        <dbReference type="Proteomes" id="UP000266841"/>
    </source>
</evidence>
<comment type="caution">
    <text evidence="3">The sequence shown here is derived from an EMBL/GenBank/DDBJ whole genome shotgun (WGS) entry which is preliminary data.</text>
</comment>
<protein>
    <submittedName>
        <fullName evidence="3">Uncharacterized protein</fullName>
    </submittedName>
</protein>
<proteinExistence type="predicted"/>
<feature type="signal peptide" evidence="2">
    <location>
        <begin position="1"/>
        <end position="26"/>
    </location>
</feature>
<evidence type="ECO:0000256" key="2">
    <source>
        <dbReference type="SAM" id="SignalP"/>
    </source>
</evidence>
<dbReference type="Proteomes" id="UP000266841">
    <property type="component" value="Unassembled WGS sequence"/>
</dbReference>
<organism evidence="3 4">
    <name type="scientific">Thalassiosira oceanica</name>
    <name type="common">Marine diatom</name>
    <dbReference type="NCBI Taxonomy" id="159749"/>
    <lineage>
        <taxon>Eukaryota</taxon>
        <taxon>Sar</taxon>
        <taxon>Stramenopiles</taxon>
        <taxon>Ochrophyta</taxon>
        <taxon>Bacillariophyta</taxon>
        <taxon>Coscinodiscophyceae</taxon>
        <taxon>Thalassiosirophycidae</taxon>
        <taxon>Thalassiosirales</taxon>
        <taxon>Thalassiosiraceae</taxon>
        <taxon>Thalassiosira</taxon>
    </lineage>
</organism>
<feature type="chain" id="PRO_5003836801" evidence="2">
    <location>
        <begin position="27"/>
        <end position="258"/>
    </location>
</feature>
<keyword evidence="2" id="KW-0732">Signal</keyword>
<gene>
    <name evidence="3" type="ORF">THAOC_27305</name>
</gene>
<evidence type="ECO:0000256" key="1">
    <source>
        <dbReference type="SAM" id="MobiDB-lite"/>
    </source>
</evidence>
<feature type="region of interest" description="Disordered" evidence="1">
    <location>
        <begin position="200"/>
        <end position="220"/>
    </location>
</feature>
<keyword evidence="4" id="KW-1185">Reference proteome</keyword>
<name>K0S329_THAOC</name>
<evidence type="ECO:0000313" key="3">
    <source>
        <dbReference type="EMBL" id="EJK53292.1"/>
    </source>
</evidence>
<dbReference type="EMBL" id="AGNL01038080">
    <property type="protein sequence ID" value="EJK53292.1"/>
    <property type="molecule type" value="Genomic_DNA"/>
</dbReference>
<sequence>MCSHNADCSSTSFALLFLLNSQTSTADTIAEDFPIVQIVRSLFARLRFDSVLFLTPSLTLHTLPMPRAARFLLKLPRGFHKGTHGSQAEEARARSGGVWFGFAVFAPPLKRMVPSRICSLCWVVSRARYLVTYVAGTCRDPVRTETEPRTLGGSFAQQLSLSFRSECPCTGRRDGIQSMGAPSAPCSNLLVQRRVRADTDCFPPRSKEKGEYRDAEARDDRGERHQTLFIVGFLPDRRPLFSAELATAHGRVTPAKFG</sequence>
<reference evidence="3 4" key="1">
    <citation type="journal article" date="2012" name="Genome Biol.">
        <title>Genome and low-iron response of an oceanic diatom adapted to chronic iron limitation.</title>
        <authorList>
            <person name="Lommer M."/>
            <person name="Specht M."/>
            <person name="Roy A.S."/>
            <person name="Kraemer L."/>
            <person name="Andreson R."/>
            <person name="Gutowska M.A."/>
            <person name="Wolf J."/>
            <person name="Bergner S.V."/>
            <person name="Schilhabel M.B."/>
            <person name="Klostermeier U.C."/>
            <person name="Beiko R.G."/>
            <person name="Rosenstiel P."/>
            <person name="Hippler M."/>
            <person name="Laroche J."/>
        </authorList>
    </citation>
    <scope>NUCLEOTIDE SEQUENCE [LARGE SCALE GENOMIC DNA]</scope>
    <source>
        <strain evidence="3 4">CCMP1005</strain>
    </source>
</reference>
<accession>K0S329</accession>
<dbReference type="AlphaFoldDB" id="K0S329"/>